<name>A0AAD6X2G8_9AGAR</name>
<proteinExistence type="predicted"/>
<dbReference type="AlphaFoldDB" id="A0AAD6X2G8"/>
<dbReference type="Proteomes" id="UP001218188">
    <property type="component" value="Unassembled WGS sequence"/>
</dbReference>
<gene>
    <name evidence="1" type="ORF">C8F04DRAFT_1234442</name>
</gene>
<accession>A0AAD6X2G8</accession>
<keyword evidence="2" id="KW-1185">Reference proteome</keyword>
<comment type="caution">
    <text evidence="1">The sequence shown here is derived from an EMBL/GenBank/DDBJ whole genome shotgun (WGS) entry which is preliminary data.</text>
</comment>
<protein>
    <submittedName>
        <fullName evidence="1">Uncharacterized protein</fullName>
    </submittedName>
</protein>
<evidence type="ECO:0000313" key="2">
    <source>
        <dbReference type="Proteomes" id="UP001218188"/>
    </source>
</evidence>
<dbReference type="EMBL" id="JARJCM010000059">
    <property type="protein sequence ID" value="KAJ7034192.1"/>
    <property type="molecule type" value="Genomic_DNA"/>
</dbReference>
<reference evidence="1" key="1">
    <citation type="submission" date="2023-03" db="EMBL/GenBank/DDBJ databases">
        <title>Massive genome expansion in bonnet fungi (Mycena s.s.) driven by repeated elements and novel gene families across ecological guilds.</title>
        <authorList>
            <consortium name="Lawrence Berkeley National Laboratory"/>
            <person name="Harder C.B."/>
            <person name="Miyauchi S."/>
            <person name="Viragh M."/>
            <person name="Kuo A."/>
            <person name="Thoen E."/>
            <person name="Andreopoulos B."/>
            <person name="Lu D."/>
            <person name="Skrede I."/>
            <person name="Drula E."/>
            <person name="Henrissat B."/>
            <person name="Morin E."/>
            <person name="Kohler A."/>
            <person name="Barry K."/>
            <person name="LaButti K."/>
            <person name="Morin E."/>
            <person name="Salamov A."/>
            <person name="Lipzen A."/>
            <person name="Mereny Z."/>
            <person name="Hegedus B."/>
            <person name="Baldrian P."/>
            <person name="Stursova M."/>
            <person name="Weitz H."/>
            <person name="Taylor A."/>
            <person name="Grigoriev I.V."/>
            <person name="Nagy L.G."/>
            <person name="Martin F."/>
            <person name="Kauserud H."/>
        </authorList>
    </citation>
    <scope>NUCLEOTIDE SEQUENCE</scope>
    <source>
        <strain evidence="1">CBHHK200</strain>
    </source>
</reference>
<organism evidence="1 2">
    <name type="scientific">Mycena alexandri</name>
    <dbReference type="NCBI Taxonomy" id="1745969"/>
    <lineage>
        <taxon>Eukaryota</taxon>
        <taxon>Fungi</taxon>
        <taxon>Dikarya</taxon>
        <taxon>Basidiomycota</taxon>
        <taxon>Agaricomycotina</taxon>
        <taxon>Agaricomycetes</taxon>
        <taxon>Agaricomycetidae</taxon>
        <taxon>Agaricales</taxon>
        <taxon>Marasmiineae</taxon>
        <taxon>Mycenaceae</taxon>
        <taxon>Mycena</taxon>
    </lineage>
</organism>
<evidence type="ECO:0000313" key="1">
    <source>
        <dbReference type="EMBL" id="KAJ7034192.1"/>
    </source>
</evidence>
<sequence>MQCMSTLKSLSAALRVSKTWYEAFQTHPKSILRAVGENVVGPALPDAVRVLRYSIDSTTTGGKEEIDKLTRKEYHRLSANAAVVRRLEVAFSLKYRDPLSRASQLTWTESWRFARAVYRIMLYCEVFHMPDDEDQVRELQETRHDEIVAQRVAMSNKYSTTELFELNSVLVFLRTITMECGGDYLEDEDDFQEPTDILISTGPAVVLHAWEHENGDRMIDTLGYTVWISGPYTLLLDFFAGPLQQIWNDRDVSPPPSDGKKLLDEAPHQSPPCHQCGLTSPNNLRCQQDWADLHLNIRDLFPGNLSRNIIEMELFEETKSWLNKHKLISEIYALKTEEFEDWMTSDALFLTAHLHLWLLHLKSKDGDVPEDCSYGYWCDIQTEVTLHALTKNHLCAAKLS</sequence>